<dbReference type="EMBL" id="RXNT01000001">
    <property type="protein sequence ID" value="RTR36104.1"/>
    <property type="molecule type" value="Genomic_DNA"/>
</dbReference>
<feature type="transmembrane region" description="Helical" evidence="7">
    <location>
        <begin position="182"/>
        <end position="203"/>
    </location>
</feature>
<dbReference type="PANTHER" id="PTHR43744">
    <property type="entry name" value="ABC TRANSPORTER PERMEASE PROTEIN MG189-RELATED-RELATED"/>
    <property type="match status" value="1"/>
</dbReference>
<dbReference type="RefSeq" id="WP_126405311.1">
    <property type="nucleotide sequence ID" value="NZ_RXNT01000001.1"/>
</dbReference>
<comment type="caution">
    <text evidence="9">The sequence shown here is derived from an EMBL/GenBank/DDBJ whole genome shotgun (WGS) entry which is preliminary data.</text>
</comment>
<accession>A0A3S0LI82</accession>
<evidence type="ECO:0000313" key="9">
    <source>
        <dbReference type="EMBL" id="RTR36104.1"/>
    </source>
</evidence>
<dbReference type="InterPro" id="IPR035906">
    <property type="entry name" value="MetI-like_sf"/>
</dbReference>
<dbReference type="PANTHER" id="PTHR43744:SF12">
    <property type="entry name" value="ABC TRANSPORTER PERMEASE PROTEIN MG189-RELATED"/>
    <property type="match status" value="1"/>
</dbReference>
<keyword evidence="10" id="KW-1185">Reference proteome</keyword>
<dbReference type="AlphaFoldDB" id="A0A3S0LI82"/>
<evidence type="ECO:0000313" key="10">
    <source>
        <dbReference type="Proteomes" id="UP000271374"/>
    </source>
</evidence>
<dbReference type="GO" id="GO:0055085">
    <property type="term" value="P:transmembrane transport"/>
    <property type="evidence" value="ECO:0007669"/>
    <property type="project" value="InterPro"/>
</dbReference>
<sequence length="271" mass="30551">MKKTKKTLLTIAGLLVALISIFPLFWMALAGFKPKTEVLGYPFKFFPTVWDFSNYNELLHSTEFIRSMGVTFVGAIIFTVLVIFVNSMAAYSFARLNFPYKNTLFIYVIMTMFIPSMAILIPSYIVVAKLKMLNTLTVLILPGVASAVNMFLMRQFYLGIPKELEEAAVIDGATKFGIYRHIFLPLSVPVFVLVGIGSFLGFWNSLIWPIMTISDERLYQIMQTLAYFRSAQATEWAMIMAGSTMAAIPTIILFAVFQKYLIEGIKLSGIK</sequence>
<keyword evidence="4 7" id="KW-0812">Transmembrane</keyword>
<dbReference type="Proteomes" id="UP000271374">
    <property type="component" value="Unassembled WGS sequence"/>
</dbReference>
<keyword evidence="2 7" id="KW-0813">Transport</keyword>
<keyword evidence="6 7" id="KW-0472">Membrane</keyword>
<reference evidence="9 10" key="1">
    <citation type="submission" date="2018-12" db="EMBL/GenBank/DDBJ databases">
        <title>Bacillus yapensis draft genome sequence.</title>
        <authorList>
            <person name="Yu L."/>
            <person name="Xu X."/>
            <person name="Tang X."/>
        </authorList>
    </citation>
    <scope>NUCLEOTIDE SEQUENCE [LARGE SCALE GENOMIC DNA]</scope>
    <source>
        <strain evidence="9 10">XXST-01</strain>
    </source>
</reference>
<evidence type="ECO:0000256" key="3">
    <source>
        <dbReference type="ARBA" id="ARBA00022475"/>
    </source>
</evidence>
<feature type="domain" description="ABC transmembrane type-1" evidence="8">
    <location>
        <begin position="68"/>
        <end position="257"/>
    </location>
</feature>
<evidence type="ECO:0000256" key="5">
    <source>
        <dbReference type="ARBA" id="ARBA00022989"/>
    </source>
</evidence>
<dbReference type="OrthoDB" id="9771544at2"/>
<protein>
    <submittedName>
        <fullName evidence="9">Carbohydrate ABC transporter permease</fullName>
    </submittedName>
</protein>
<comment type="subcellular location">
    <subcellularLocation>
        <location evidence="1 7">Cell membrane</location>
        <topology evidence="1 7">Multi-pass membrane protein</topology>
    </subcellularLocation>
</comment>
<feature type="transmembrane region" description="Helical" evidence="7">
    <location>
        <begin position="68"/>
        <end position="92"/>
    </location>
</feature>
<proteinExistence type="inferred from homology"/>
<gene>
    <name evidence="9" type="ORF">EKG37_00670</name>
</gene>
<dbReference type="CDD" id="cd06261">
    <property type="entry name" value="TM_PBP2"/>
    <property type="match status" value="1"/>
</dbReference>
<feature type="transmembrane region" description="Helical" evidence="7">
    <location>
        <begin position="132"/>
        <end position="152"/>
    </location>
</feature>
<dbReference type="PROSITE" id="PS50928">
    <property type="entry name" value="ABC_TM1"/>
    <property type="match status" value="1"/>
</dbReference>
<evidence type="ECO:0000256" key="4">
    <source>
        <dbReference type="ARBA" id="ARBA00022692"/>
    </source>
</evidence>
<evidence type="ECO:0000256" key="6">
    <source>
        <dbReference type="ARBA" id="ARBA00023136"/>
    </source>
</evidence>
<comment type="similarity">
    <text evidence="7">Belongs to the binding-protein-dependent transport system permease family.</text>
</comment>
<keyword evidence="5 7" id="KW-1133">Transmembrane helix</keyword>
<keyword evidence="3" id="KW-1003">Cell membrane</keyword>
<evidence type="ECO:0000259" key="8">
    <source>
        <dbReference type="PROSITE" id="PS50928"/>
    </source>
</evidence>
<organism evidence="9 10">
    <name type="scientific">Bacillus yapensis</name>
    <dbReference type="NCBI Taxonomy" id="2492960"/>
    <lineage>
        <taxon>Bacteria</taxon>
        <taxon>Bacillati</taxon>
        <taxon>Bacillota</taxon>
        <taxon>Bacilli</taxon>
        <taxon>Bacillales</taxon>
        <taxon>Bacillaceae</taxon>
        <taxon>Bacillus</taxon>
    </lineage>
</organism>
<dbReference type="InterPro" id="IPR000515">
    <property type="entry name" value="MetI-like"/>
</dbReference>
<feature type="transmembrane region" description="Helical" evidence="7">
    <location>
        <begin position="236"/>
        <end position="257"/>
    </location>
</feature>
<dbReference type="Gene3D" id="1.10.3720.10">
    <property type="entry name" value="MetI-like"/>
    <property type="match status" value="1"/>
</dbReference>
<evidence type="ECO:0000256" key="7">
    <source>
        <dbReference type="RuleBase" id="RU363032"/>
    </source>
</evidence>
<dbReference type="Pfam" id="PF00528">
    <property type="entry name" value="BPD_transp_1"/>
    <property type="match status" value="1"/>
</dbReference>
<dbReference type="SUPFAM" id="SSF161098">
    <property type="entry name" value="MetI-like"/>
    <property type="match status" value="1"/>
</dbReference>
<evidence type="ECO:0000256" key="1">
    <source>
        <dbReference type="ARBA" id="ARBA00004651"/>
    </source>
</evidence>
<name>A0A3S0LI82_9BACI</name>
<dbReference type="GO" id="GO:0005886">
    <property type="term" value="C:plasma membrane"/>
    <property type="evidence" value="ECO:0007669"/>
    <property type="project" value="UniProtKB-SubCell"/>
</dbReference>
<feature type="transmembrane region" description="Helical" evidence="7">
    <location>
        <begin position="104"/>
        <end position="126"/>
    </location>
</feature>
<evidence type="ECO:0000256" key="2">
    <source>
        <dbReference type="ARBA" id="ARBA00022448"/>
    </source>
</evidence>